<organism evidence="5 6">
    <name type="scientific">Mycobacterium haemophilum</name>
    <dbReference type="NCBI Taxonomy" id="29311"/>
    <lineage>
        <taxon>Bacteria</taxon>
        <taxon>Bacillati</taxon>
        <taxon>Actinomycetota</taxon>
        <taxon>Actinomycetes</taxon>
        <taxon>Mycobacteriales</taxon>
        <taxon>Mycobacteriaceae</taxon>
        <taxon>Mycobacterium</taxon>
    </lineage>
</organism>
<sequence>MTTTFDSTHFTTAMSAARLLSDPWQWCYLPEALAATDSAALAAEFPSHLLVQRKEDAYATMSYQQSRGPLHIGSDNLSTRWRQFTEFLYSDRYTKLAEQLTGYRLADCVLDLTVYEYGSRDWLGAHLDKTNRRVVQIFYFTQGWKDGDGGCLGILRTRSDAEPHRRLPPRTGSSAVLCPSDGAWHQVEAVTSPHARRRSLVARFITSGTE</sequence>
<dbReference type="Gene3D" id="2.60.120.620">
    <property type="entry name" value="q2cbj1_9rhob like domain"/>
    <property type="match status" value="1"/>
</dbReference>
<dbReference type="EMBL" id="LDPR01000012">
    <property type="protein sequence ID" value="KLO35803.1"/>
    <property type="molecule type" value="Genomic_DNA"/>
</dbReference>
<dbReference type="InterPro" id="IPR006620">
    <property type="entry name" value="Pro_4_hyd_alph"/>
</dbReference>
<gene>
    <name evidence="5" type="ORF">ABH38_14585</name>
</gene>
<dbReference type="InterPro" id="IPR044862">
    <property type="entry name" value="Pro_4_hyd_alph_FE2OG_OXY"/>
</dbReference>
<accession>A0A0I9UHC5</accession>
<dbReference type="Pfam" id="PF13640">
    <property type="entry name" value="2OG-FeII_Oxy_3"/>
    <property type="match status" value="1"/>
</dbReference>
<reference evidence="5 6" key="1">
    <citation type="submission" date="2015-05" db="EMBL/GenBank/DDBJ databases">
        <title>Genome sequence of Mycobacterium haemophilum.</title>
        <authorList>
            <person name="Greninger A.L."/>
            <person name="Cunningham G."/>
            <person name="Miller S."/>
        </authorList>
    </citation>
    <scope>NUCLEOTIDE SEQUENCE [LARGE SCALE GENOMIC DNA]</scope>
    <source>
        <strain evidence="6">UC1</strain>
    </source>
</reference>
<comment type="caution">
    <text evidence="5">The sequence shown here is derived from an EMBL/GenBank/DDBJ whole genome shotgun (WGS) entry which is preliminary data.</text>
</comment>
<dbReference type="GO" id="GO:0031418">
    <property type="term" value="F:L-ascorbic acid binding"/>
    <property type="evidence" value="ECO:0007669"/>
    <property type="project" value="InterPro"/>
</dbReference>
<dbReference type="GO" id="GO:0006449">
    <property type="term" value="P:regulation of translational termination"/>
    <property type="evidence" value="ECO:0007669"/>
    <property type="project" value="TreeGrafter"/>
</dbReference>
<evidence type="ECO:0000313" key="5">
    <source>
        <dbReference type="EMBL" id="KLO35803.1"/>
    </source>
</evidence>
<protein>
    <recommendedName>
        <fullName evidence="4">Prolyl 4-hydroxylase alpha subunit domain-containing protein</fullName>
    </recommendedName>
</protein>
<dbReference type="OrthoDB" id="9783171at2"/>
<dbReference type="GO" id="GO:0005737">
    <property type="term" value="C:cytoplasm"/>
    <property type="evidence" value="ECO:0007669"/>
    <property type="project" value="TreeGrafter"/>
</dbReference>
<comment type="cofactor">
    <cofactor evidence="1">
        <name>L-ascorbate</name>
        <dbReference type="ChEBI" id="CHEBI:38290"/>
    </cofactor>
</comment>
<dbReference type="RefSeq" id="WP_047315471.1">
    <property type="nucleotide sequence ID" value="NZ_LDPQ01000013.1"/>
</dbReference>
<dbReference type="InterPro" id="IPR051842">
    <property type="entry name" value="uS12_prolyl_hydroxylase"/>
</dbReference>
<dbReference type="PANTHER" id="PTHR12117:SF0">
    <property type="entry name" value="PROLYL 3-HYDROXYLASE OGFOD1"/>
    <property type="match status" value="1"/>
</dbReference>
<dbReference type="GO" id="GO:0031543">
    <property type="term" value="F:peptidyl-proline dioxygenase activity"/>
    <property type="evidence" value="ECO:0007669"/>
    <property type="project" value="TreeGrafter"/>
</dbReference>
<evidence type="ECO:0000256" key="1">
    <source>
        <dbReference type="ARBA" id="ARBA00001961"/>
    </source>
</evidence>
<name>A0A0I9UHC5_9MYCO</name>
<dbReference type="GO" id="GO:0005506">
    <property type="term" value="F:iron ion binding"/>
    <property type="evidence" value="ECO:0007669"/>
    <property type="project" value="InterPro"/>
</dbReference>
<dbReference type="AlphaFoldDB" id="A0A0I9UHC5"/>
<dbReference type="PATRIC" id="fig|29311.18.peg.1096"/>
<evidence type="ECO:0000256" key="2">
    <source>
        <dbReference type="ARBA" id="ARBA00022964"/>
    </source>
</evidence>
<keyword evidence="3" id="KW-0560">Oxidoreductase</keyword>
<dbReference type="PANTHER" id="PTHR12117">
    <property type="entry name" value="HISTONE ACETYLTRANSFERASE COMPLEX"/>
    <property type="match status" value="1"/>
</dbReference>
<evidence type="ECO:0000256" key="3">
    <source>
        <dbReference type="ARBA" id="ARBA00023002"/>
    </source>
</evidence>
<dbReference type="Proteomes" id="UP000036334">
    <property type="component" value="Unassembled WGS sequence"/>
</dbReference>
<keyword evidence="2" id="KW-0223">Dioxygenase</keyword>
<proteinExistence type="predicted"/>
<feature type="domain" description="Prolyl 4-hydroxylase alpha subunit" evidence="4">
    <location>
        <begin position="24"/>
        <end position="205"/>
    </location>
</feature>
<keyword evidence="6" id="KW-1185">Reference proteome</keyword>
<evidence type="ECO:0000313" key="6">
    <source>
        <dbReference type="Proteomes" id="UP000036334"/>
    </source>
</evidence>
<dbReference type="STRING" id="1202450.B586_15250"/>
<dbReference type="SMART" id="SM00702">
    <property type="entry name" value="P4Hc"/>
    <property type="match status" value="1"/>
</dbReference>
<evidence type="ECO:0000259" key="4">
    <source>
        <dbReference type="SMART" id="SM00702"/>
    </source>
</evidence>